<dbReference type="Proteomes" id="UP000192333">
    <property type="component" value="Chromosome I"/>
</dbReference>
<feature type="transmembrane region" description="Helical" evidence="4">
    <location>
        <begin position="762"/>
        <end position="780"/>
    </location>
</feature>
<evidence type="ECO:0000313" key="7">
    <source>
        <dbReference type="Proteomes" id="UP000192333"/>
    </source>
</evidence>
<dbReference type="PANTHER" id="PTHR43065:SF42">
    <property type="entry name" value="TWO-COMPONENT SENSOR PPRA"/>
    <property type="match status" value="1"/>
</dbReference>
<dbReference type="GO" id="GO:0000155">
    <property type="term" value="F:phosphorelay sensor kinase activity"/>
    <property type="evidence" value="ECO:0007669"/>
    <property type="project" value="InterPro"/>
</dbReference>
<dbReference type="Gene3D" id="2.130.10.10">
    <property type="entry name" value="YVTN repeat-like/Quinoprotein amine dehydrogenase"/>
    <property type="match status" value="2"/>
</dbReference>
<dbReference type="EC" id="2.7.13.3" evidence="2"/>
<keyword evidence="4" id="KW-0472">Membrane</keyword>
<accession>A0A1W2H1M4</accession>
<keyword evidence="6" id="KW-0418">Kinase</keyword>
<dbReference type="InterPro" id="IPR036097">
    <property type="entry name" value="HisK_dim/P_sf"/>
</dbReference>
<dbReference type="Pfam" id="PF02518">
    <property type="entry name" value="HATPase_c"/>
    <property type="match status" value="1"/>
</dbReference>
<dbReference type="SMART" id="SM00387">
    <property type="entry name" value="HATPase_c"/>
    <property type="match status" value="1"/>
</dbReference>
<proteinExistence type="predicted"/>
<dbReference type="InterPro" id="IPR003594">
    <property type="entry name" value="HATPase_dom"/>
</dbReference>
<dbReference type="InterPro" id="IPR003661">
    <property type="entry name" value="HisK_dim/P_dom"/>
</dbReference>
<dbReference type="Gene3D" id="3.30.565.10">
    <property type="entry name" value="Histidine kinase-like ATPase, C-terminal domain"/>
    <property type="match status" value="1"/>
</dbReference>
<dbReference type="PANTHER" id="PTHR43065">
    <property type="entry name" value="SENSOR HISTIDINE KINASE"/>
    <property type="match status" value="1"/>
</dbReference>
<dbReference type="InterPro" id="IPR005467">
    <property type="entry name" value="His_kinase_dom"/>
</dbReference>
<gene>
    <name evidence="6" type="ORF">SAMN00777080_1406</name>
</gene>
<dbReference type="InterPro" id="IPR013783">
    <property type="entry name" value="Ig-like_fold"/>
</dbReference>
<dbReference type="InterPro" id="IPR011123">
    <property type="entry name" value="Y_Y_Y"/>
</dbReference>
<sequence>MASLRPNFPSGNLLIGFLFLTLFFPILLPAQSIYEQVGRFPLTAYSPEEYEGAPMVWSALQSDDGLMYFGTSSGIVEYDGVSWRSLFKNNQVFSTYSLTKDDKGRIFYVGRDFGYLDFNHKEGTKAVSLLHLIPEEFRDGFKAWEIHFLQGSFLIRIGFETIIRLELADDMTLKSLESWDAESSFGISFVVENEYYVRQAGKGLYRPVGKELKLIPNTEFFGGVGLTIMLPYNDGTGKSLLLGGQTTGFYVFDGFKSRKLPTGIDQELEDGTLLRDAIPYQGNYILALLGGGVVILNPNGEILKRIGLAQGLPSNVVSKVYLDQNKGLWATTEEGMARIGIESPIQSFGKELEINSTVLKIQKKGDELFLGTSTGFLKFDQTKKLFQPVPGVIPRALFDFIFDGDDLIVPGVELQVLRNGKRIGLYWPKNEGDSRYVLIPRNNPNLLLVGAQAGLFIYRRTLSNESPWEFHGKVPNIGPIEYFLMEGKDGTIFMMGTDRLYALDLRDWSSETSDLTNIKTTFLEFDTSEDLFSLVDGEFFKRSSKGFQKYSPGEGRLIPAEEFSMVEKDLIGFYQANTGTVLYESIDGNTYILKRNASDRFIKDDGPSSVLPFLSRGGFLDKDNIMWYVSPKGLIRYDPKKDNQSDKEFFTLIRRIETNTDTLPLIAYGRDKTLPASEMKDNSYRFEFAAPYFDEEKKTKYQTYLEGFDQDWLDWNDITFKEYTNLSPGAYTFHVRALSQIGGISEEAVFSFVVLPPWYATWWAYLIYVLLIGGIINAIVKWRSQKLKAENRILEERVNERTAALEKSITDLKSTQAQLIQSEKMASLGELTAGIAHEIQNPLNFVNNFSEVSAELIDEIEEERAKSQEARDETLVSEILEDVKQNLKKINHHGNRAGSIVKGMLEHSRTTTGEKVLTDINALADEYLRLSYHGLRARDNSFNADFKTDLDSNLPKVNVVPQDIGRVLLNLINNAFQACAGQPSKGFEPLEGFKPLVTVSTSPLEGGRGVQISVKDNGPGIPDSIKDKIFQPFFTTKPTGQGTGLGLSLSYDIVKAHGGEIKVETKEGEGTEFTIQLPSL</sequence>
<dbReference type="SUPFAM" id="SSF55874">
    <property type="entry name" value="ATPase domain of HSP90 chaperone/DNA topoisomerase II/histidine kinase"/>
    <property type="match status" value="1"/>
</dbReference>
<dbReference type="RefSeq" id="WP_084119600.1">
    <property type="nucleotide sequence ID" value="NZ_LT838813.1"/>
</dbReference>
<keyword evidence="4" id="KW-1133">Transmembrane helix</keyword>
<keyword evidence="4" id="KW-0812">Transmembrane</keyword>
<dbReference type="Gene3D" id="2.60.40.10">
    <property type="entry name" value="Immunoglobulins"/>
    <property type="match status" value="1"/>
</dbReference>
<dbReference type="AlphaFoldDB" id="A0A1W2H1M4"/>
<dbReference type="STRING" id="758820.SAMN00777080_1406"/>
<dbReference type="OrthoDB" id="9806995at2"/>
<evidence type="ECO:0000256" key="1">
    <source>
        <dbReference type="ARBA" id="ARBA00000085"/>
    </source>
</evidence>
<dbReference type="PRINTS" id="PR00344">
    <property type="entry name" value="BCTRLSENSOR"/>
</dbReference>
<evidence type="ECO:0000256" key="2">
    <source>
        <dbReference type="ARBA" id="ARBA00012438"/>
    </source>
</evidence>
<dbReference type="InterPro" id="IPR004358">
    <property type="entry name" value="Sig_transdc_His_kin-like_C"/>
</dbReference>
<dbReference type="Gene3D" id="1.10.287.130">
    <property type="match status" value="1"/>
</dbReference>
<dbReference type="CDD" id="cd00082">
    <property type="entry name" value="HisKA"/>
    <property type="match status" value="1"/>
</dbReference>
<dbReference type="InterPro" id="IPR015943">
    <property type="entry name" value="WD40/YVTN_repeat-like_dom_sf"/>
</dbReference>
<evidence type="ECO:0000256" key="3">
    <source>
        <dbReference type="ARBA" id="ARBA00022553"/>
    </source>
</evidence>
<dbReference type="Pfam" id="PF07495">
    <property type="entry name" value="Y_Y_Y"/>
    <property type="match status" value="1"/>
</dbReference>
<evidence type="ECO:0000313" key="6">
    <source>
        <dbReference type="EMBL" id="SMD42840.1"/>
    </source>
</evidence>
<reference evidence="7" key="1">
    <citation type="submission" date="2017-04" db="EMBL/GenBank/DDBJ databases">
        <authorList>
            <person name="Varghese N."/>
            <person name="Submissions S."/>
        </authorList>
    </citation>
    <scope>NUCLEOTIDE SEQUENCE [LARGE SCALE GENOMIC DNA]</scope>
    <source>
        <strain evidence="7">DSM 16537</strain>
    </source>
</reference>
<protein>
    <recommendedName>
        <fullName evidence="2">histidine kinase</fullName>
        <ecNumber evidence="2">2.7.13.3</ecNumber>
    </recommendedName>
</protein>
<dbReference type="PROSITE" id="PS50109">
    <property type="entry name" value="HIS_KIN"/>
    <property type="match status" value="1"/>
</dbReference>
<dbReference type="SUPFAM" id="SSF47384">
    <property type="entry name" value="Homodimeric domain of signal transducing histidine kinase"/>
    <property type="match status" value="1"/>
</dbReference>
<feature type="domain" description="Histidine kinase" evidence="5">
    <location>
        <begin position="834"/>
        <end position="1080"/>
    </location>
</feature>
<evidence type="ECO:0000259" key="5">
    <source>
        <dbReference type="PROSITE" id="PS50109"/>
    </source>
</evidence>
<dbReference type="SMART" id="SM00388">
    <property type="entry name" value="HisKA"/>
    <property type="match status" value="1"/>
</dbReference>
<dbReference type="InterPro" id="IPR036890">
    <property type="entry name" value="HATPase_C_sf"/>
</dbReference>
<evidence type="ECO:0000256" key="4">
    <source>
        <dbReference type="SAM" id="Phobius"/>
    </source>
</evidence>
<organism evidence="6 7">
    <name type="scientific">Aquiflexum balticum DSM 16537</name>
    <dbReference type="NCBI Taxonomy" id="758820"/>
    <lineage>
        <taxon>Bacteria</taxon>
        <taxon>Pseudomonadati</taxon>
        <taxon>Bacteroidota</taxon>
        <taxon>Cytophagia</taxon>
        <taxon>Cytophagales</taxon>
        <taxon>Cyclobacteriaceae</taxon>
        <taxon>Aquiflexum</taxon>
    </lineage>
</organism>
<keyword evidence="7" id="KW-1185">Reference proteome</keyword>
<keyword evidence="3" id="KW-0597">Phosphoprotein</keyword>
<dbReference type="EMBL" id="LT838813">
    <property type="protein sequence ID" value="SMD42840.1"/>
    <property type="molecule type" value="Genomic_DNA"/>
</dbReference>
<name>A0A1W2H1M4_9BACT</name>
<keyword evidence="6" id="KW-0808">Transferase</keyword>
<comment type="catalytic activity">
    <reaction evidence="1">
        <text>ATP + protein L-histidine = ADP + protein N-phospho-L-histidine.</text>
        <dbReference type="EC" id="2.7.13.3"/>
    </reaction>
</comment>